<feature type="signal peptide" evidence="2">
    <location>
        <begin position="1"/>
        <end position="29"/>
    </location>
</feature>
<accession>A0A1W0X038</accession>
<evidence type="ECO:0000313" key="4">
    <source>
        <dbReference type="Proteomes" id="UP000192578"/>
    </source>
</evidence>
<keyword evidence="4" id="KW-1185">Reference proteome</keyword>
<evidence type="ECO:0000256" key="1">
    <source>
        <dbReference type="SAM" id="MobiDB-lite"/>
    </source>
</evidence>
<feature type="region of interest" description="Disordered" evidence="1">
    <location>
        <begin position="149"/>
        <end position="223"/>
    </location>
</feature>
<feature type="chain" id="PRO_5013139580" evidence="2">
    <location>
        <begin position="30"/>
        <end position="223"/>
    </location>
</feature>
<organism evidence="3 4">
    <name type="scientific">Hypsibius exemplaris</name>
    <name type="common">Freshwater tardigrade</name>
    <dbReference type="NCBI Taxonomy" id="2072580"/>
    <lineage>
        <taxon>Eukaryota</taxon>
        <taxon>Metazoa</taxon>
        <taxon>Ecdysozoa</taxon>
        <taxon>Tardigrada</taxon>
        <taxon>Eutardigrada</taxon>
        <taxon>Parachela</taxon>
        <taxon>Hypsibioidea</taxon>
        <taxon>Hypsibiidae</taxon>
        <taxon>Hypsibius</taxon>
    </lineage>
</organism>
<dbReference type="AlphaFoldDB" id="A0A1W0X038"/>
<feature type="region of interest" description="Disordered" evidence="1">
    <location>
        <begin position="34"/>
        <end position="64"/>
    </location>
</feature>
<feature type="compositionally biased region" description="Basic residues" evidence="1">
    <location>
        <begin position="98"/>
        <end position="107"/>
    </location>
</feature>
<reference evidence="4" key="1">
    <citation type="submission" date="2017-01" db="EMBL/GenBank/DDBJ databases">
        <title>Comparative genomics of anhydrobiosis in the tardigrade Hypsibius dujardini.</title>
        <authorList>
            <person name="Yoshida Y."/>
            <person name="Koutsovoulos G."/>
            <person name="Laetsch D."/>
            <person name="Stevens L."/>
            <person name="Kumar S."/>
            <person name="Horikawa D."/>
            <person name="Ishino K."/>
            <person name="Komine S."/>
            <person name="Tomita M."/>
            <person name="Blaxter M."/>
            <person name="Arakawa K."/>
        </authorList>
    </citation>
    <scope>NUCLEOTIDE SEQUENCE [LARGE SCALE GENOMIC DNA]</scope>
    <source>
        <strain evidence="4">Z151</strain>
    </source>
</reference>
<evidence type="ECO:0000313" key="3">
    <source>
        <dbReference type="EMBL" id="OQV20778.1"/>
    </source>
</evidence>
<name>A0A1W0X038_HYPEX</name>
<evidence type="ECO:0000256" key="2">
    <source>
        <dbReference type="SAM" id="SignalP"/>
    </source>
</evidence>
<dbReference type="EMBL" id="MTYJ01000028">
    <property type="protein sequence ID" value="OQV20778.1"/>
    <property type="molecule type" value="Genomic_DNA"/>
</dbReference>
<proteinExistence type="predicted"/>
<protein>
    <submittedName>
        <fullName evidence="3">Uncharacterized protein</fullName>
    </submittedName>
</protein>
<sequence>MFPFELINSLKLPLFVISFLLLFISTVTCQTTQSRLNTTTSTTPKSTTSGVLDKDDDNNGLTDNSQWNPYSFDPYYYYSHGYYGYGLDQYYGPSSFRRPVHHRHRHREQGGAHSRAPKPLRPAVAVPHGGTPHTRIPTEHVRPVANVVHRPKNPRRPAGGAPTKNARVHAAPKNNAARQVARSHVAHQQYFGFGRRGGGSPAARPAVSHSGRGGGGGRRQRSV</sequence>
<dbReference type="Proteomes" id="UP000192578">
    <property type="component" value="Unassembled WGS sequence"/>
</dbReference>
<comment type="caution">
    <text evidence="3">The sequence shown here is derived from an EMBL/GenBank/DDBJ whole genome shotgun (WGS) entry which is preliminary data.</text>
</comment>
<feature type="compositionally biased region" description="Low complexity" evidence="1">
    <location>
        <begin position="34"/>
        <end position="49"/>
    </location>
</feature>
<gene>
    <name evidence="3" type="ORF">BV898_05355</name>
</gene>
<feature type="region of interest" description="Disordered" evidence="1">
    <location>
        <begin position="96"/>
        <end position="123"/>
    </location>
</feature>
<keyword evidence="2" id="KW-0732">Signal</keyword>